<dbReference type="SUPFAM" id="SSF53955">
    <property type="entry name" value="Lysozyme-like"/>
    <property type="match status" value="1"/>
</dbReference>
<dbReference type="InterPro" id="IPR023346">
    <property type="entry name" value="Lysozyme-like_dom_sf"/>
</dbReference>
<dbReference type="GO" id="GO:0008933">
    <property type="term" value="F:peptidoglycan lytic transglycosylase activity"/>
    <property type="evidence" value="ECO:0007669"/>
    <property type="project" value="InterPro"/>
</dbReference>
<feature type="domain" description="Transglycosylase SLT" evidence="2">
    <location>
        <begin position="104"/>
        <end position="210"/>
    </location>
</feature>
<organism evidence="3 4">
    <name type="scientific">Alteribacillus persepolensis</name>
    <dbReference type="NCBI Taxonomy" id="568899"/>
    <lineage>
        <taxon>Bacteria</taxon>
        <taxon>Bacillati</taxon>
        <taxon>Bacillota</taxon>
        <taxon>Bacilli</taxon>
        <taxon>Bacillales</taxon>
        <taxon>Bacillaceae</taxon>
        <taxon>Alteribacillus</taxon>
    </lineage>
</organism>
<dbReference type="STRING" id="568899.SAMN05192534_11017"/>
<sequence length="224" mass="24663">MNFASYFPLLSSTAVNYWPAHENYSSSPARSSFASILHNQLNTPLHTSGSNISSSSQENKESLFLYPALASSYFQPNHQVNHTPASAASFEQQPPLVENDVKQMIEAAADKYNVDSALITAVIEQESNFDPHAKSYAGAMGLMQLMPATANYLNVYDPYDPAQNIEGGTKYLKEMLERFDGNKTLALAAYNAGPGNVEKYQGIPPFAETEQYVPSVLNKMQTYV</sequence>
<reference evidence="4" key="1">
    <citation type="submission" date="2016-10" db="EMBL/GenBank/DDBJ databases">
        <authorList>
            <person name="Varghese N."/>
            <person name="Submissions S."/>
        </authorList>
    </citation>
    <scope>NUCLEOTIDE SEQUENCE [LARGE SCALE GENOMIC DNA]</scope>
    <source>
        <strain evidence="4">DSM 21632</strain>
    </source>
</reference>
<dbReference type="EMBL" id="FNDK01000010">
    <property type="protein sequence ID" value="SDH71969.1"/>
    <property type="molecule type" value="Genomic_DNA"/>
</dbReference>
<dbReference type="RefSeq" id="WP_245705232.1">
    <property type="nucleotide sequence ID" value="NZ_FNDK01000010.1"/>
</dbReference>
<gene>
    <name evidence="3" type="ORF">SAMN05192534_11017</name>
</gene>
<dbReference type="InterPro" id="IPR008258">
    <property type="entry name" value="Transglycosylase_SLT_dom_1"/>
</dbReference>
<dbReference type="AlphaFoldDB" id="A0A1G8EQH0"/>
<evidence type="ECO:0000313" key="4">
    <source>
        <dbReference type="Proteomes" id="UP000199163"/>
    </source>
</evidence>
<comment type="similarity">
    <text evidence="1">Belongs to the transglycosylase Slt family.</text>
</comment>
<dbReference type="GO" id="GO:0016020">
    <property type="term" value="C:membrane"/>
    <property type="evidence" value="ECO:0007669"/>
    <property type="project" value="InterPro"/>
</dbReference>
<keyword evidence="4" id="KW-1185">Reference proteome</keyword>
<name>A0A1G8EQH0_9BACI</name>
<dbReference type="Gene3D" id="1.10.530.10">
    <property type="match status" value="1"/>
</dbReference>
<dbReference type="PANTHER" id="PTHR37423:SF2">
    <property type="entry name" value="MEMBRANE-BOUND LYTIC MUREIN TRANSGLYCOSYLASE C"/>
    <property type="match status" value="1"/>
</dbReference>
<dbReference type="GO" id="GO:0000270">
    <property type="term" value="P:peptidoglycan metabolic process"/>
    <property type="evidence" value="ECO:0007669"/>
    <property type="project" value="InterPro"/>
</dbReference>
<dbReference type="CDD" id="cd00254">
    <property type="entry name" value="LT-like"/>
    <property type="match status" value="1"/>
</dbReference>
<proteinExistence type="inferred from homology"/>
<dbReference type="Proteomes" id="UP000199163">
    <property type="component" value="Unassembled WGS sequence"/>
</dbReference>
<evidence type="ECO:0000313" key="3">
    <source>
        <dbReference type="EMBL" id="SDH71969.1"/>
    </source>
</evidence>
<dbReference type="InterPro" id="IPR000189">
    <property type="entry name" value="Transglyc_AS"/>
</dbReference>
<evidence type="ECO:0000259" key="2">
    <source>
        <dbReference type="Pfam" id="PF01464"/>
    </source>
</evidence>
<dbReference type="PANTHER" id="PTHR37423">
    <property type="entry name" value="SOLUBLE LYTIC MUREIN TRANSGLYCOSYLASE-RELATED"/>
    <property type="match status" value="1"/>
</dbReference>
<accession>A0A1G8EQH0</accession>
<protein>
    <submittedName>
        <fullName evidence="3">Transglycosylase SLT domain-containing protein</fullName>
    </submittedName>
</protein>
<evidence type="ECO:0000256" key="1">
    <source>
        <dbReference type="ARBA" id="ARBA00007734"/>
    </source>
</evidence>
<dbReference type="Pfam" id="PF01464">
    <property type="entry name" value="SLT"/>
    <property type="match status" value="1"/>
</dbReference>
<dbReference type="PROSITE" id="PS00922">
    <property type="entry name" value="TRANSGLYCOSYLASE"/>
    <property type="match status" value="1"/>
</dbReference>